<protein>
    <submittedName>
        <fullName evidence="2">Short-chain dehydrogenase</fullName>
    </submittedName>
</protein>
<proteinExistence type="inferred from homology"/>
<dbReference type="eggNOG" id="COG1028">
    <property type="taxonomic scope" value="Bacteria"/>
</dbReference>
<dbReference type="InterPro" id="IPR036291">
    <property type="entry name" value="NAD(P)-bd_dom_sf"/>
</dbReference>
<evidence type="ECO:0000313" key="3">
    <source>
        <dbReference type="Proteomes" id="UP000024816"/>
    </source>
</evidence>
<keyword evidence="3" id="KW-1185">Reference proteome</keyword>
<dbReference type="RefSeq" id="WP_035582907.1">
    <property type="nucleotide sequence ID" value="NZ_ARYJ01000008.1"/>
</dbReference>
<comment type="similarity">
    <text evidence="1">Belongs to the short-chain dehydrogenases/reductases (SDR) family.</text>
</comment>
<comment type="caution">
    <text evidence="2">The sequence shown here is derived from an EMBL/GenBank/DDBJ whole genome shotgun (WGS) entry which is preliminary data.</text>
</comment>
<evidence type="ECO:0000313" key="2">
    <source>
        <dbReference type="EMBL" id="KCZ87403.1"/>
    </source>
</evidence>
<gene>
    <name evidence="2" type="ORF">HJA_12725</name>
</gene>
<dbReference type="Pfam" id="PF00106">
    <property type="entry name" value="adh_short"/>
    <property type="match status" value="1"/>
</dbReference>
<sequence>MTTLLITGANRGIGFHLAREALNKGWQVYGSVRTEAQAEQTAAELGSGFTPLVFDVTDRAAVKSAAATLDAPIDILINNAGTIGPPDADQTTLNMDFDGFARTLEINTLAPLAVAQAFLPNIRKSDNGRILTVSSQMSWMGYAASDRIAYRASKAAVNKVMQGLATDLAPEGIAVCLIDPGWVQTDMGGPTATLKPTEVARGIINVADGLTLARTGQFIEWTGRERAF</sequence>
<dbReference type="SUPFAM" id="SSF51735">
    <property type="entry name" value="NAD(P)-binding Rossmann-fold domains"/>
    <property type="match status" value="1"/>
</dbReference>
<dbReference type="InterPro" id="IPR002347">
    <property type="entry name" value="SDR_fam"/>
</dbReference>
<dbReference type="Gene3D" id="3.40.50.720">
    <property type="entry name" value="NAD(P)-binding Rossmann-like Domain"/>
    <property type="match status" value="1"/>
</dbReference>
<dbReference type="PRINTS" id="PR00081">
    <property type="entry name" value="GDHRDH"/>
</dbReference>
<dbReference type="PANTHER" id="PTHR45458">
    <property type="entry name" value="SHORT-CHAIN DEHYDROGENASE/REDUCTASE SDR"/>
    <property type="match status" value="1"/>
</dbReference>
<evidence type="ECO:0000256" key="1">
    <source>
        <dbReference type="RuleBase" id="RU000363"/>
    </source>
</evidence>
<reference evidence="2 3" key="1">
    <citation type="journal article" date="2014" name="Antonie Van Leeuwenhoek">
        <title>Hyphomonas beringensis sp. nov. and Hyphomonas chukchiensis sp. nov., isolated from surface seawater of the Bering Sea and Chukchi Sea.</title>
        <authorList>
            <person name="Li C."/>
            <person name="Lai Q."/>
            <person name="Li G."/>
            <person name="Dong C."/>
            <person name="Wang J."/>
            <person name="Liao Y."/>
            <person name="Shao Z."/>
        </authorList>
    </citation>
    <scope>NUCLEOTIDE SEQUENCE [LARGE SCALE GENOMIC DNA]</scope>
    <source>
        <strain evidence="2 3">VP2</strain>
    </source>
</reference>
<dbReference type="PRINTS" id="PR00080">
    <property type="entry name" value="SDRFAMILY"/>
</dbReference>
<dbReference type="PANTHER" id="PTHR45458:SF1">
    <property type="entry name" value="SHORT CHAIN DEHYDROGENASE"/>
    <property type="match status" value="1"/>
</dbReference>
<dbReference type="InterPro" id="IPR052184">
    <property type="entry name" value="SDR_enzymes"/>
</dbReference>
<dbReference type="PATRIC" id="fig|1280952.3.peg.2545"/>
<dbReference type="GO" id="GO:0016616">
    <property type="term" value="F:oxidoreductase activity, acting on the CH-OH group of donors, NAD or NADP as acceptor"/>
    <property type="evidence" value="ECO:0007669"/>
    <property type="project" value="TreeGrafter"/>
</dbReference>
<name>A0A059FA31_9PROT</name>
<organism evidence="2 3">
    <name type="scientific">Hyphomonas jannaschiana VP2</name>
    <dbReference type="NCBI Taxonomy" id="1280952"/>
    <lineage>
        <taxon>Bacteria</taxon>
        <taxon>Pseudomonadati</taxon>
        <taxon>Pseudomonadota</taxon>
        <taxon>Alphaproteobacteria</taxon>
        <taxon>Hyphomonadales</taxon>
        <taxon>Hyphomonadaceae</taxon>
        <taxon>Hyphomonas</taxon>
    </lineage>
</organism>
<accession>A0A059FA31</accession>
<dbReference type="EMBL" id="ARYJ01000008">
    <property type="protein sequence ID" value="KCZ87403.1"/>
    <property type="molecule type" value="Genomic_DNA"/>
</dbReference>
<dbReference type="Proteomes" id="UP000024816">
    <property type="component" value="Unassembled WGS sequence"/>
</dbReference>
<dbReference type="OrthoDB" id="9785826at2"/>
<dbReference type="STRING" id="1280952.HJA_12725"/>
<dbReference type="AlphaFoldDB" id="A0A059FA31"/>